<evidence type="ECO:0000313" key="1">
    <source>
        <dbReference type="EMBL" id="KLO03732.1"/>
    </source>
</evidence>
<dbReference type="OrthoDB" id="3061143at2759"/>
<feature type="non-terminal residue" evidence="1">
    <location>
        <position position="97"/>
    </location>
</feature>
<dbReference type="Proteomes" id="UP000053477">
    <property type="component" value="Unassembled WGS sequence"/>
</dbReference>
<organism evidence="1 2">
    <name type="scientific">Schizopora paradoxa</name>
    <dbReference type="NCBI Taxonomy" id="27342"/>
    <lineage>
        <taxon>Eukaryota</taxon>
        <taxon>Fungi</taxon>
        <taxon>Dikarya</taxon>
        <taxon>Basidiomycota</taxon>
        <taxon>Agaricomycotina</taxon>
        <taxon>Agaricomycetes</taxon>
        <taxon>Hymenochaetales</taxon>
        <taxon>Schizoporaceae</taxon>
        <taxon>Schizopora</taxon>
    </lineage>
</organism>
<protein>
    <submittedName>
        <fullName evidence="1">Uncharacterized protein</fullName>
    </submittedName>
</protein>
<accession>A0A0H2QXP6</accession>
<sequence length="97" mass="10968">MGKAGLPHIDPKDDPQGYTCMFASSNFDNFGDKIHPGYFHFLELGLFVKCVNFRLVYFSGLHFHGGSPPRAVEGFEIPHHCIRWNNILYPNNSLQSG</sequence>
<gene>
    <name evidence="1" type="ORF">SCHPADRAFT_841320</name>
</gene>
<dbReference type="InParanoid" id="A0A0H2QXP6"/>
<name>A0A0H2QXP6_9AGAM</name>
<reference evidence="1 2" key="1">
    <citation type="submission" date="2015-04" db="EMBL/GenBank/DDBJ databases">
        <title>Complete genome sequence of Schizopora paradoxa KUC8140, a cosmopolitan wood degrader in East Asia.</title>
        <authorList>
            <consortium name="DOE Joint Genome Institute"/>
            <person name="Min B."/>
            <person name="Park H."/>
            <person name="Jang Y."/>
            <person name="Kim J.-J."/>
            <person name="Kim K.H."/>
            <person name="Pangilinan J."/>
            <person name="Lipzen A."/>
            <person name="Riley R."/>
            <person name="Grigoriev I.V."/>
            <person name="Spatafora J.W."/>
            <person name="Choi I.-G."/>
        </authorList>
    </citation>
    <scope>NUCLEOTIDE SEQUENCE [LARGE SCALE GENOMIC DNA]</scope>
    <source>
        <strain evidence="1 2">KUC8140</strain>
    </source>
</reference>
<proteinExistence type="predicted"/>
<dbReference type="EMBL" id="KQ087117">
    <property type="protein sequence ID" value="KLO03732.1"/>
    <property type="molecule type" value="Genomic_DNA"/>
</dbReference>
<evidence type="ECO:0000313" key="2">
    <source>
        <dbReference type="Proteomes" id="UP000053477"/>
    </source>
</evidence>
<keyword evidence="2" id="KW-1185">Reference proteome</keyword>
<dbReference type="AlphaFoldDB" id="A0A0H2QXP6"/>